<dbReference type="PANTHER" id="PTHR43785">
    <property type="entry name" value="GAMMA-GLUTAMYLPUTRESCINE SYNTHETASE"/>
    <property type="match status" value="1"/>
</dbReference>
<keyword evidence="3 12" id="KW-0436">Ligase</keyword>
<evidence type="ECO:0000256" key="9">
    <source>
        <dbReference type="SAM" id="MobiDB-lite"/>
    </source>
</evidence>
<evidence type="ECO:0000313" key="12">
    <source>
        <dbReference type="EMBL" id="MFC3230562.1"/>
    </source>
</evidence>
<dbReference type="SMART" id="SM01230">
    <property type="entry name" value="Gln-synt_C"/>
    <property type="match status" value="1"/>
</dbReference>
<dbReference type="PROSITE" id="PS51987">
    <property type="entry name" value="GS_CATALYTIC"/>
    <property type="match status" value="1"/>
</dbReference>
<dbReference type="InterPro" id="IPR008147">
    <property type="entry name" value="Gln_synt_N"/>
</dbReference>
<keyword evidence="6" id="KW-0535">Nitrogen fixation</keyword>
<dbReference type="InterPro" id="IPR014746">
    <property type="entry name" value="Gln_synth/guanido_kin_cat_dom"/>
</dbReference>
<feature type="domain" description="GS catalytic" evidence="11">
    <location>
        <begin position="143"/>
        <end position="499"/>
    </location>
</feature>
<dbReference type="PANTHER" id="PTHR43785:SF12">
    <property type="entry name" value="TYPE-1 GLUTAMINE SYNTHETASE 2"/>
    <property type="match status" value="1"/>
</dbReference>
<dbReference type="InterPro" id="IPR036651">
    <property type="entry name" value="Gln_synt_N_sf"/>
</dbReference>
<dbReference type="Gene3D" id="3.30.590.10">
    <property type="entry name" value="Glutamine synthetase/guanido kinase, catalytic domain"/>
    <property type="match status" value="1"/>
</dbReference>
<evidence type="ECO:0000256" key="6">
    <source>
        <dbReference type="ARBA" id="ARBA00023231"/>
    </source>
</evidence>
<accession>A0ABV7L7D3</accession>
<dbReference type="RefSeq" id="WP_379905843.1">
    <property type="nucleotide sequence ID" value="NZ_JBHRTR010000048.1"/>
</dbReference>
<feature type="region of interest" description="Disordered" evidence="9">
    <location>
        <begin position="411"/>
        <end position="430"/>
    </location>
</feature>
<evidence type="ECO:0000256" key="8">
    <source>
        <dbReference type="RuleBase" id="RU000384"/>
    </source>
</evidence>
<proteinExistence type="inferred from homology"/>
<evidence type="ECO:0000313" key="13">
    <source>
        <dbReference type="Proteomes" id="UP001595528"/>
    </source>
</evidence>
<dbReference type="GO" id="GO:0016874">
    <property type="term" value="F:ligase activity"/>
    <property type="evidence" value="ECO:0007669"/>
    <property type="project" value="UniProtKB-KW"/>
</dbReference>
<evidence type="ECO:0000256" key="4">
    <source>
        <dbReference type="ARBA" id="ARBA00022741"/>
    </source>
</evidence>
<comment type="similarity">
    <text evidence="7 8">Belongs to the glutamine synthetase family.</text>
</comment>
<dbReference type="SUPFAM" id="SSF54368">
    <property type="entry name" value="Glutamine synthetase, N-terminal domain"/>
    <property type="match status" value="1"/>
</dbReference>
<dbReference type="Gene3D" id="3.10.20.70">
    <property type="entry name" value="Glutamine synthetase, N-terminal domain"/>
    <property type="match status" value="1"/>
</dbReference>
<evidence type="ECO:0000256" key="7">
    <source>
        <dbReference type="PROSITE-ProRule" id="PRU01330"/>
    </source>
</evidence>
<reference evidence="13" key="1">
    <citation type="journal article" date="2019" name="Int. J. Syst. Evol. Microbiol.">
        <title>The Global Catalogue of Microorganisms (GCM) 10K type strain sequencing project: providing services to taxonomists for standard genome sequencing and annotation.</title>
        <authorList>
            <consortium name="The Broad Institute Genomics Platform"/>
            <consortium name="The Broad Institute Genome Sequencing Center for Infectious Disease"/>
            <person name="Wu L."/>
            <person name="Ma J."/>
        </authorList>
    </citation>
    <scope>NUCLEOTIDE SEQUENCE [LARGE SCALE GENOMIC DNA]</scope>
    <source>
        <strain evidence="13">KCTC 42964</strain>
    </source>
</reference>
<evidence type="ECO:0000256" key="1">
    <source>
        <dbReference type="ARBA" id="ARBA00001946"/>
    </source>
</evidence>
<sequence length="499" mass="54538">MTAPDQPEHFIRRHGLWSDAQEAMAAEVQRRVEVEGIRLVRLAWTDTHGQTRAKAVTPAALRSALTDGYNINVATWTLDASGGRVFASFTSGGGMGLAEMTGSPNIVAVPDPASFRTLPWAPGIGWMLCDPYFRDGRPFHFGARHVLRRQVAALAEQGLQAIVGLEVEWYLLRLAQEGLDDENLARPGQRPLPPATVAPEPGFSYHSEANMDLMQPVLSALADAYAATGLPLRSVENEWGAGQVECTFDAREALQAADDFILFRSATRQVCRRHGHLASFMCSPGAPSQYPSGWHLHLSLVQAAGGANLFTPAQCDRLLSPLGRAFVGGLLAQAAPALVFATPTVNGYRRFRVNSLAPDRAHWGHDNRGTMLRVLGGPGDPATRLENRVGEPAANPYLFIAAQILCGLDGLRRETEPPPPSENPYQDPAPALPTSLHDALAALERSSLFRDGFGEVYLDYFLKLKRAELARYDDWLAATGVRPEDGVTEWERREYLDAF</sequence>
<dbReference type="Proteomes" id="UP001595528">
    <property type="component" value="Unassembled WGS sequence"/>
</dbReference>
<evidence type="ECO:0000256" key="3">
    <source>
        <dbReference type="ARBA" id="ARBA00022598"/>
    </source>
</evidence>
<dbReference type="PROSITE" id="PS51986">
    <property type="entry name" value="GS_BETA_GRASP"/>
    <property type="match status" value="1"/>
</dbReference>
<dbReference type="EMBL" id="JBHRTR010000048">
    <property type="protein sequence ID" value="MFC3230562.1"/>
    <property type="molecule type" value="Genomic_DNA"/>
</dbReference>
<organism evidence="12 13">
    <name type="scientific">Marinibaculum pumilum</name>
    <dbReference type="NCBI Taxonomy" id="1766165"/>
    <lineage>
        <taxon>Bacteria</taxon>
        <taxon>Pseudomonadati</taxon>
        <taxon>Pseudomonadota</taxon>
        <taxon>Alphaproteobacteria</taxon>
        <taxon>Rhodospirillales</taxon>
        <taxon>Rhodospirillaceae</taxon>
        <taxon>Marinibaculum</taxon>
    </lineage>
</organism>
<name>A0ABV7L7D3_9PROT</name>
<dbReference type="EC" id="6.3.1.-" evidence="12"/>
<evidence type="ECO:0000259" key="10">
    <source>
        <dbReference type="PROSITE" id="PS51986"/>
    </source>
</evidence>
<keyword evidence="13" id="KW-1185">Reference proteome</keyword>
<dbReference type="Pfam" id="PF00120">
    <property type="entry name" value="Gln-synt_C"/>
    <property type="match status" value="1"/>
</dbReference>
<comment type="function">
    <text evidence="2">Catalyzes the ATP-dependent biosynthesis of glutamine from glutamate and ammonia.</text>
</comment>
<evidence type="ECO:0000259" key="11">
    <source>
        <dbReference type="PROSITE" id="PS51987"/>
    </source>
</evidence>
<dbReference type="InterPro" id="IPR008146">
    <property type="entry name" value="Gln_synth_cat_dom"/>
</dbReference>
<keyword evidence="5" id="KW-0067">ATP-binding</keyword>
<evidence type="ECO:0000256" key="2">
    <source>
        <dbReference type="ARBA" id="ARBA00003117"/>
    </source>
</evidence>
<comment type="caution">
    <text evidence="12">The sequence shown here is derived from an EMBL/GenBank/DDBJ whole genome shotgun (WGS) entry which is preliminary data.</text>
</comment>
<feature type="domain" description="GS beta-grasp" evidence="10">
    <location>
        <begin position="35"/>
        <end position="136"/>
    </location>
</feature>
<gene>
    <name evidence="12" type="ORF">ACFOGJ_25160</name>
</gene>
<protein>
    <submittedName>
        <fullName evidence="12">Glutamine synthetase family protein</fullName>
        <ecNumber evidence="12">6.3.1.-</ecNumber>
    </submittedName>
</protein>
<evidence type="ECO:0000256" key="5">
    <source>
        <dbReference type="ARBA" id="ARBA00022840"/>
    </source>
</evidence>
<dbReference type="SUPFAM" id="SSF55931">
    <property type="entry name" value="Glutamine synthetase/guanido kinase"/>
    <property type="match status" value="1"/>
</dbReference>
<keyword evidence="4" id="KW-0547">Nucleotide-binding</keyword>
<comment type="cofactor">
    <cofactor evidence="1">
        <name>Mg(2+)</name>
        <dbReference type="ChEBI" id="CHEBI:18420"/>
    </cofactor>
</comment>